<feature type="domain" description="Methyltransferase" evidence="4">
    <location>
        <begin position="88"/>
        <end position="163"/>
    </location>
</feature>
<name>A0A554JA49_9BACT</name>
<evidence type="ECO:0000256" key="3">
    <source>
        <dbReference type="ARBA" id="ARBA00022691"/>
    </source>
</evidence>
<dbReference type="InterPro" id="IPR025714">
    <property type="entry name" value="Methyltranfer_dom"/>
</dbReference>
<dbReference type="Gene3D" id="3.40.50.150">
    <property type="entry name" value="Vaccinia Virus protein VP39"/>
    <property type="match status" value="1"/>
</dbReference>
<dbReference type="Pfam" id="PF13847">
    <property type="entry name" value="Methyltransf_31"/>
    <property type="match status" value="1"/>
</dbReference>
<dbReference type="EMBL" id="VMFF01000061">
    <property type="protein sequence ID" value="TSC65194.1"/>
    <property type="molecule type" value="Genomic_DNA"/>
</dbReference>
<dbReference type="AlphaFoldDB" id="A0A554JA49"/>
<sequence>MREILISEILNKSKEYILAHPEIKLSSYQKKKLSKMETLIKKGFPLAYVLSYKWFYGYKIQVNKNVLIPRPETETLVDLAISWSSLNKPKTIIDIGTGSGAIIVSLKRNIKTKTQFYASDISKKALAVAKQNAKGLNIHFKHGNLCSPFSKILKKNPDKVLITANLPYLYPKQLLEKSIQKEPRLALIGGKKGFEKIEQLLKQISKLKLTNSLILLEINYDQAKKLSSVIHKLIPQAKTTIHKDLSLWDRIVEIRIR</sequence>
<dbReference type="PANTHER" id="PTHR18895:SF74">
    <property type="entry name" value="MTRF1L RELEASE FACTOR GLUTAMINE METHYLTRANSFERASE"/>
    <property type="match status" value="1"/>
</dbReference>
<reference evidence="5 6" key="1">
    <citation type="submission" date="2017-07" db="EMBL/GenBank/DDBJ databases">
        <title>Mechanisms for carbon and nitrogen cycling indicate functional differentiation within the Candidate Phyla Radiation.</title>
        <authorList>
            <person name="Danczak R.E."/>
            <person name="Johnston M.D."/>
            <person name="Kenah C."/>
            <person name="Slattery M."/>
            <person name="Wrighton K.C."/>
            <person name="Wilkins M.J."/>
        </authorList>
    </citation>
    <scope>NUCLEOTIDE SEQUENCE [LARGE SCALE GENOMIC DNA]</scope>
    <source>
        <strain evidence="5">Gr01-1014_77</strain>
    </source>
</reference>
<dbReference type="InterPro" id="IPR029063">
    <property type="entry name" value="SAM-dependent_MTases_sf"/>
</dbReference>
<keyword evidence="2 5" id="KW-0808">Transferase</keyword>
<accession>A0A554JA49</accession>
<keyword evidence="3" id="KW-0949">S-adenosyl-L-methionine</keyword>
<gene>
    <name evidence="5" type="ORF">G01um101477_582</name>
</gene>
<dbReference type="InterPro" id="IPR019874">
    <property type="entry name" value="RF_methyltr_PrmC"/>
</dbReference>
<dbReference type="InterPro" id="IPR050320">
    <property type="entry name" value="N5-glutamine_MTase"/>
</dbReference>
<dbReference type="GO" id="GO:0032259">
    <property type="term" value="P:methylation"/>
    <property type="evidence" value="ECO:0007669"/>
    <property type="project" value="UniProtKB-KW"/>
</dbReference>
<evidence type="ECO:0000256" key="2">
    <source>
        <dbReference type="ARBA" id="ARBA00022679"/>
    </source>
</evidence>
<dbReference type="NCBIfam" id="TIGR03534">
    <property type="entry name" value="RF_mod_PrmC"/>
    <property type="match status" value="1"/>
</dbReference>
<evidence type="ECO:0000313" key="5">
    <source>
        <dbReference type="EMBL" id="TSC65194.1"/>
    </source>
</evidence>
<dbReference type="PANTHER" id="PTHR18895">
    <property type="entry name" value="HEMK METHYLTRANSFERASE"/>
    <property type="match status" value="1"/>
</dbReference>
<dbReference type="NCBIfam" id="TIGR00536">
    <property type="entry name" value="hemK_fam"/>
    <property type="match status" value="1"/>
</dbReference>
<protein>
    <submittedName>
        <fullName evidence="5">Release factor glutamine methyltransferase</fullName>
    </submittedName>
</protein>
<evidence type="ECO:0000256" key="1">
    <source>
        <dbReference type="ARBA" id="ARBA00022603"/>
    </source>
</evidence>
<dbReference type="CDD" id="cd02440">
    <property type="entry name" value="AdoMet_MTases"/>
    <property type="match status" value="1"/>
</dbReference>
<keyword evidence="1 5" id="KW-0489">Methyltransferase</keyword>
<proteinExistence type="predicted"/>
<dbReference type="SUPFAM" id="SSF53335">
    <property type="entry name" value="S-adenosyl-L-methionine-dependent methyltransferases"/>
    <property type="match status" value="1"/>
</dbReference>
<dbReference type="InterPro" id="IPR004556">
    <property type="entry name" value="HemK-like"/>
</dbReference>
<dbReference type="GO" id="GO:0008276">
    <property type="term" value="F:protein methyltransferase activity"/>
    <property type="evidence" value="ECO:0007669"/>
    <property type="project" value="InterPro"/>
</dbReference>
<evidence type="ECO:0000259" key="4">
    <source>
        <dbReference type="Pfam" id="PF13847"/>
    </source>
</evidence>
<organism evidence="5 6">
    <name type="scientific">Candidatus Doudnabacteria bacterium Gr01-1014_77</name>
    <dbReference type="NCBI Taxonomy" id="2017133"/>
    <lineage>
        <taxon>Bacteria</taxon>
        <taxon>Candidatus Doudnaibacteriota</taxon>
    </lineage>
</organism>
<evidence type="ECO:0000313" key="6">
    <source>
        <dbReference type="Proteomes" id="UP000319613"/>
    </source>
</evidence>
<dbReference type="Gene3D" id="1.10.8.10">
    <property type="entry name" value="DNA helicase RuvA subunit, C-terminal domain"/>
    <property type="match status" value="1"/>
</dbReference>
<dbReference type="Proteomes" id="UP000319613">
    <property type="component" value="Unassembled WGS sequence"/>
</dbReference>
<comment type="caution">
    <text evidence="5">The sequence shown here is derived from an EMBL/GenBank/DDBJ whole genome shotgun (WGS) entry which is preliminary data.</text>
</comment>